<accession>A0A6M4NSN7</accession>
<dbReference type="AlphaFoldDB" id="A0A6M4NSN7"/>
<dbReference type="EMBL" id="MN629346">
    <property type="protein sequence ID" value="QJR99754.1"/>
    <property type="molecule type" value="Genomic_DNA"/>
</dbReference>
<geneLocation type="plasmid" evidence="1">
    <name>p717068-IMP</name>
</geneLocation>
<reference evidence="1" key="1">
    <citation type="submission" date="2019-10" db="EMBL/GenBank/DDBJ databases">
        <authorList>
            <person name="Zhou D."/>
            <person name="Cheng Q."/>
        </authorList>
    </citation>
    <scope>NUCLEOTIDE SEQUENCE</scope>
    <source>
        <strain evidence="1">1507-17068</strain>
        <plasmid evidence="1">p717068-IMP</plasmid>
    </source>
</reference>
<name>A0A6M4NSN7_AERCA</name>
<dbReference type="RefSeq" id="WP_181715889.1">
    <property type="nucleotide sequence ID" value="NZ_CP066814.1"/>
</dbReference>
<sequence length="92" mass="10456">MRLSDLPEGSYQLGREYKALINGRSHFVIGTVFRLYEREDYAAVVRAVVKSATVPNHYVLQGLGDTPELRELVEQHHAFTAHEVRFSGEVKV</sequence>
<evidence type="ECO:0000313" key="1">
    <source>
        <dbReference type="EMBL" id="QJR99754.1"/>
    </source>
</evidence>
<protein>
    <submittedName>
        <fullName evidence="1">Uncharacterized protein</fullName>
    </submittedName>
</protein>
<organism evidence="1">
    <name type="scientific">Aeromonas caviae</name>
    <name type="common">Aeromonas punctata</name>
    <dbReference type="NCBI Taxonomy" id="648"/>
    <lineage>
        <taxon>Bacteria</taxon>
        <taxon>Pseudomonadati</taxon>
        <taxon>Pseudomonadota</taxon>
        <taxon>Gammaproteobacteria</taxon>
        <taxon>Aeromonadales</taxon>
        <taxon>Aeromonadaceae</taxon>
        <taxon>Aeromonas</taxon>
    </lineage>
</organism>
<proteinExistence type="predicted"/>
<keyword evidence="1" id="KW-0614">Plasmid</keyword>